<dbReference type="SMART" id="SM00744">
    <property type="entry name" value="RINGv"/>
    <property type="match status" value="1"/>
</dbReference>
<accession>A0AAQ3KU59</accession>
<keyword evidence="5" id="KW-0472">Membrane</keyword>
<evidence type="ECO:0000256" key="4">
    <source>
        <dbReference type="PROSITE-ProRule" id="PRU00175"/>
    </source>
</evidence>
<gene>
    <name evidence="7" type="ORF">Cni_G23491</name>
</gene>
<dbReference type="PANTHER" id="PTHR47662">
    <property type="entry name" value="RING-TYPE DOMAIN-CONTAINING PROTEIN"/>
    <property type="match status" value="1"/>
</dbReference>
<evidence type="ECO:0000313" key="7">
    <source>
        <dbReference type="EMBL" id="WOL14710.1"/>
    </source>
</evidence>
<proteinExistence type="predicted"/>
<evidence type="ECO:0000256" key="3">
    <source>
        <dbReference type="ARBA" id="ARBA00022833"/>
    </source>
</evidence>
<evidence type="ECO:0000256" key="1">
    <source>
        <dbReference type="ARBA" id="ARBA00022723"/>
    </source>
</evidence>
<keyword evidence="5" id="KW-1133">Transmembrane helix</keyword>
<keyword evidence="5" id="KW-0812">Transmembrane</keyword>
<dbReference type="InterPro" id="IPR001841">
    <property type="entry name" value="Znf_RING"/>
</dbReference>
<dbReference type="InterPro" id="IPR013083">
    <property type="entry name" value="Znf_RING/FYVE/PHD"/>
</dbReference>
<dbReference type="Proteomes" id="UP001327560">
    <property type="component" value="Chromosome 7"/>
</dbReference>
<reference evidence="7 8" key="1">
    <citation type="submission" date="2023-10" db="EMBL/GenBank/DDBJ databases">
        <title>Chromosome-scale genome assembly provides insights into flower coloration mechanisms of Canna indica.</title>
        <authorList>
            <person name="Li C."/>
        </authorList>
    </citation>
    <scope>NUCLEOTIDE SEQUENCE [LARGE SCALE GENOMIC DNA]</scope>
    <source>
        <tissue evidence="7">Flower</tissue>
    </source>
</reference>
<name>A0AAQ3KU59_9LILI</name>
<feature type="transmembrane region" description="Helical" evidence="5">
    <location>
        <begin position="6"/>
        <end position="30"/>
    </location>
</feature>
<organism evidence="7 8">
    <name type="scientific">Canna indica</name>
    <name type="common">Indian-shot</name>
    <dbReference type="NCBI Taxonomy" id="4628"/>
    <lineage>
        <taxon>Eukaryota</taxon>
        <taxon>Viridiplantae</taxon>
        <taxon>Streptophyta</taxon>
        <taxon>Embryophyta</taxon>
        <taxon>Tracheophyta</taxon>
        <taxon>Spermatophyta</taxon>
        <taxon>Magnoliopsida</taxon>
        <taxon>Liliopsida</taxon>
        <taxon>Zingiberales</taxon>
        <taxon>Cannaceae</taxon>
        <taxon>Canna</taxon>
    </lineage>
</organism>
<dbReference type="PANTHER" id="PTHR47662:SF2">
    <property type="entry name" value="RING-H2 FINGER PROTEIN ATL57-LIKE"/>
    <property type="match status" value="1"/>
</dbReference>
<feature type="transmembrane region" description="Helical" evidence="5">
    <location>
        <begin position="164"/>
        <end position="183"/>
    </location>
</feature>
<dbReference type="SUPFAM" id="SSF57850">
    <property type="entry name" value="RING/U-box"/>
    <property type="match status" value="1"/>
</dbReference>
<dbReference type="GO" id="GO:0008270">
    <property type="term" value="F:zinc ion binding"/>
    <property type="evidence" value="ECO:0007669"/>
    <property type="project" value="UniProtKB-KW"/>
</dbReference>
<dbReference type="InterPro" id="IPR011016">
    <property type="entry name" value="Znf_RING-CH"/>
</dbReference>
<keyword evidence="8" id="KW-1185">Reference proteome</keyword>
<evidence type="ECO:0000256" key="2">
    <source>
        <dbReference type="ARBA" id="ARBA00022771"/>
    </source>
</evidence>
<dbReference type="SMART" id="SM00184">
    <property type="entry name" value="RING"/>
    <property type="match status" value="1"/>
</dbReference>
<keyword evidence="3" id="KW-0862">Zinc</keyword>
<evidence type="ECO:0000259" key="6">
    <source>
        <dbReference type="PROSITE" id="PS50089"/>
    </source>
</evidence>
<feature type="domain" description="RING-type" evidence="6">
    <location>
        <begin position="87"/>
        <end position="130"/>
    </location>
</feature>
<dbReference type="Gene3D" id="3.30.40.10">
    <property type="entry name" value="Zinc/RING finger domain, C3HC4 (zinc finger)"/>
    <property type="match status" value="1"/>
</dbReference>
<dbReference type="PROSITE" id="PS50089">
    <property type="entry name" value="ZF_RING_2"/>
    <property type="match status" value="1"/>
</dbReference>
<evidence type="ECO:0000313" key="8">
    <source>
        <dbReference type="Proteomes" id="UP001327560"/>
    </source>
</evidence>
<dbReference type="EMBL" id="CP136896">
    <property type="protein sequence ID" value="WOL14710.1"/>
    <property type="molecule type" value="Genomic_DNA"/>
</dbReference>
<protein>
    <submittedName>
        <fullName evidence="7">RING-H2 finger protein ATL50</fullName>
    </submittedName>
</protein>
<keyword evidence="2 4" id="KW-0863">Zinc-finger</keyword>
<dbReference type="Pfam" id="PF13639">
    <property type="entry name" value="zf-RING_2"/>
    <property type="match status" value="1"/>
</dbReference>
<sequence length="186" mass="21589">MGGLVIRGALFSILSIPLTILLIFLLGILLRLATPIILNATAHFPWPLRLLGDRRLPSDVTLPPYHVGLNTSRYKYSTDKPNSTVECIFCLTSVEEGEEITEIRCKHIFHRHCLDRWLVHRQRATCPLCREVVVPYELMRVKEDDDDEDEDKEFMMMLFCYTQLWMFIFASVIMGSFCFVIFGKEN</sequence>
<dbReference type="AlphaFoldDB" id="A0AAQ3KU59"/>
<keyword evidence="1" id="KW-0479">Metal-binding</keyword>
<evidence type="ECO:0000256" key="5">
    <source>
        <dbReference type="SAM" id="Phobius"/>
    </source>
</evidence>